<keyword evidence="3" id="KW-1185">Reference proteome</keyword>
<sequence>MKKTPSSSLDVNHPLAQKRQRRHLNVQVEVKNIGSPPQYRTLSLLAKSSKEARIDRLNVAWRFGSAENSEEHHNLSESRYFVQQLVTCIVGVVTSVSGRQFCESAVGGLSNSFELFVVTVGCTLFWVRFLHFCDSLVTTTFTTCHSLRFIYPARAVRKFLCGISGGCFLVTAPDPWNEGTFRIDMISGQGFLLPVYCIFFRVVK</sequence>
<accession>A0A0V0RPP1</accession>
<reference evidence="2 3" key="1">
    <citation type="submission" date="2015-01" db="EMBL/GenBank/DDBJ databases">
        <title>Evolution of Trichinella species and genotypes.</title>
        <authorList>
            <person name="Korhonen P.K."/>
            <person name="Edoardo P."/>
            <person name="Giuseppe L.R."/>
            <person name="Gasser R.B."/>
        </authorList>
    </citation>
    <scope>NUCLEOTIDE SEQUENCE [LARGE SCALE GENOMIC DNA]</scope>
    <source>
        <strain evidence="2">ISS37</strain>
    </source>
</reference>
<protein>
    <submittedName>
        <fullName evidence="2">Uncharacterized protein</fullName>
    </submittedName>
</protein>
<gene>
    <name evidence="2" type="ORF">T07_8778</name>
</gene>
<dbReference type="Proteomes" id="UP000054630">
    <property type="component" value="Unassembled WGS sequence"/>
</dbReference>
<evidence type="ECO:0000313" key="2">
    <source>
        <dbReference type="EMBL" id="KRX16391.1"/>
    </source>
</evidence>
<evidence type="ECO:0000256" key="1">
    <source>
        <dbReference type="SAM" id="MobiDB-lite"/>
    </source>
</evidence>
<organism evidence="2 3">
    <name type="scientific">Trichinella nelsoni</name>
    <dbReference type="NCBI Taxonomy" id="6336"/>
    <lineage>
        <taxon>Eukaryota</taxon>
        <taxon>Metazoa</taxon>
        <taxon>Ecdysozoa</taxon>
        <taxon>Nematoda</taxon>
        <taxon>Enoplea</taxon>
        <taxon>Dorylaimia</taxon>
        <taxon>Trichinellida</taxon>
        <taxon>Trichinellidae</taxon>
        <taxon>Trichinella</taxon>
    </lineage>
</organism>
<proteinExistence type="predicted"/>
<evidence type="ECO:0000313" key="3">
    <source>
        <dbReference type="Proteomes" id="UP000054630"/>
    </source>
</evidence>
<dbReference type="OrthoDB" id="10522176at2759"/>
<feature type="region of interest" description="Disordered" evidence="1">
    <location>
        <begin position="1"/>
        <end position="20"/>
    </location>
</feature>
<dbReference type="EMBL" id="JYDL01000108">
    <property type="protein sequence ID" value="KRX16391.1"/>
    <property type="molecule type" value="Genomic_DNA"/>
</dbReference>
<comment type="caution">
    <text evidence="2">The sequence shown here is derived from an EMBL/GenBank/DDBJ whole genome shotgun (WGS) entry which is preliminary data.</text>
</comment>
<dbReference type="AlphaFoldDB" id="A0A0V0RPP1"/>
<name>A0A0V0RPP1_9BILA</name>
<feature type="compositionally biased region" description="Polar residues" evidence="1">
    <location>
        <begin position="1"/>
        <end position="10"/>
    </location>
</feature>